<evidence type="ECO:0000256" key="5">
    <source>
        <dbReference type="ARBA" id="ARBA00023054"/>
    </source>
</evidence>
<dbReference type="GO" id="GO:0008017">
    <property type="term" value="F:microtubule binding"/>
    <property type="evidence" value="ECO:0007669"/>
    <property type="project" value="InterPro"/>
</dbReference>
<comment type="subcellular location">
    <subcellularLocation>
        <location evidence="1">Cytoplasm</location>
        <location evidence="1">Cytoskeleton</location>
    </subcellularLocation>
</comment>
<dbReference type="InterPro" id="IPR027417">
    <property type="entry name" value="P-loop_NTPase"/>
</dbReference>
<comment type="similarity">
    <text evidence="8">Belongs to the TRAFAC class myosin-kinesin ATPase superfamily. Kinesin family.</text>
</comment>
<gene>
    <name evidence="10" type="ORF">EAI_01086</name>
</gene>
<proteinExistence type="inferred from homology"/>
<keyword evidence="7" id="KW-0963">Cytoplasm</keyword>
<protein>
    <submittedName>
        <fullName evidence="10">Kinesin-like protein KIF19</fullName>
    </submittedName>
</protein>
<dbReference type="InterPro" id="IPR027640">
    <property type="entry name" value="Kinesin-like_fam"/>
</dbReference>
<keyword evidence="3 8" id="KW-0547">Nucleotide-binding</keyword>
<dbReference type="PANTHER" id="PTHR47968:SF13">
    <property type="entry name" value="KINESIN-LIKE PROTEIN KIF19 ISOFORM X1"/>
    <property type="match status" value="1"/>
</dbReference>
<dbReference type="AlphaFoldDB" id="E2B902"/>
<dbReference type="Proteomes" id="UP000008237">
    <property type="component" value="Unassembled WGS sequence"/>
</dbReference>
<dbReference type="EMBL" id="GL446405">
    <property type="protein sequence ID" value="EFN87836.1"/>
    <property type="molecule type" value="Genomic_DNA"/>
</dbReference>
<keyword evidence="2" id="KW-0493">Microtubule</keyword>
<evidence type="ECO:0000256" key="8">
    <source>
        <dbReference type="PROSITE-ProRule" id="PRU00283"/>
    </source>
</evidence>
<dbReference type="InterPro" id="IPR036961">
    <property type="entry name" value="Kinesin_motor_dom_sf"/>
</dbReference>
<evidence type="ECO:0000259" key="9">
    <source>
        <dbReference type="PROSITE" id="PS50067"/>
    </source>
</evidence>
<feature type="domain" description="Kinesin motor" evidence="9">
    <location>
        <begin position="1"/>
        <end position="187"/>
    </location>
</feature>
<dbReference type="PANTHER" id="PTHR47968">
    <property type="entry name" value="CENTROMERE PROTEIN E"/>
    <property type="match status" value="1"/>
</dbReference>
<evidence type="ECO:0000256" key="3">
    <source>
        <dbReference type="ARBA" id="ARBA00022741"/>
    </source>
</evidence>
<dbReference type="GO" id="GO:0003777">
    <property type="term" value="F:microtubule motor activity"/>
    <property type="evidence" value="ECO:0007669"/>
    <property type="project" value="InterPro"/>
</dbReference>
<evidence type="ECO:0000256" key="4">
    <source>
        <dbReference type="ARBA" id="ARBA00022840"/>
    </source>
</evidence>
<keyword evidence="5" id="KW-0175">Coiled coil</keyword>
<sequence>MLYHVCTFQSFPNAINILSVRIEKDKDVAVRIRPLAPTESGTRSLHAVNDKEKVYEGTAKTLAQDVLNGYNATVFAYGATGSGKTHTMVGTSSNPGIMVRALNDIFLAAQKLPDNTEFTVSEWRRQSRFFLRIEKFLTNNALFLNPVEKFYCIEVLSFFDPVLHESLKSPLRDQTTAIRHSHPCKNN</sequence>
<evidence type="ECO:0000256" key="1">
    <source>
        <dbReference type="ARBA" id="ARBA00004245"/>
    </source>
</evidence>
<name>E2B902_HARSA</name>
<dbReference type="Pfam" id="PF00225">
    <property type="entry name" value="Kinesin"/>
    <property type="match status" value="1"/>
</dbReference>
<keyword evidence="11" id="KW-1185">Reference proteome</keyword>
<dbReference type="GO" id="GO:0005874">
    <property type="term" value="C:microtubule"/>
    <property type="evidence" value="ECO:0007669"/>
    <property type="project" value="UniProtKB-KW"/>
</dbReference>
<dbReference type="Gene3D" id="3.40.850.10">
    <property type="entry name" value="Kinesin motor domain"/>
    <property type="match status" value="1"/>
</dbReference>
<evidence type="ECO:0000256" key="7">
    <source>
        <dbReference type="ARBA" id="ARBA00023212"/>
    </source>
</evidence>
<evidence type="ECO:0000313" key="11">
    <source>
        <dbReference type="Proteomes" id="UP000008237"/>
    </source>
</evidence>
<evidence type="ECO:0000256" key="2">
    <source>
        <dbReference type="ARBA" id="ARBA00022701"/>
    </source>
</evidence>
<keyword evidence="4 8" id="KW-0067">ATP-binding</keyword>
<dbReference type="SMART" id="SM00129">
    <property type="entry name" value="KISc"/>
    <property type="match status" value="1"/>
</dbReference>
<dbReference type="GO" id="GO:0007018">
    <property type="term" value="P:microtubule-based movement"/>
    <property type="evidence" value="ECO:0007669"/>
    <property type="project" value="InterPro"/>
</dbReference>
<dbReference type="InParanoid" id="E2B902"/>
<dbReference type="InterPro" id="IPR001752">
    <property type="entry name" value="Kinesin_motor_dom"/>
</dbReference>
<dbReference type="SUPFAM" id="SSF52540">
    <property type="entry name" value="P-loop containing nucleoside triphosphate hydrolases"/>
    <property type="match status" value="1"/>
</dbReference>
<feature type="binding site" evidence="8">
    <location>
        <begin position="78"/>
        <end position="85"/>
    </location>
    <ligand>
        <name>ATP</name>
        <dbReference type="ChEBI" id="CHEBI:30616"/>
    </ligand>
</feature>
<evidence type="ECO:0000313" key="10">
    <source>
        <dbReference type="EMBL" id="EFN87836.1"/>
    </source>
</evidence>
<dbReference type="STRING" id="610380.E2B902"/>
<organism evidence="11">
    <name type="scientific">Harpegnathos saltator</name>
    <name type="common">Jerdon's jumping ant</name>
    <dbReference type="NCBI Taxonomy" id="610380"/>
    <lineage>
        <taxon>Eukaryota</taxon>
        <taxon>Metazoa</taxon>
        <taxon>Ecdysozoa</taxon>
        <taxon>Arthropoda</taxon>
        <taxon>Hexapoda</taxon>
        <taxon>Insecta</taxon>
        <taxon>Pterygota</taxon>
        <taxon>Neoptera</taxon>
        <taxon>Endopterygota</taxon>
        <taxon>Hymenoptera</taxon>
        <taxon>Apocrita</taxon>
        <taxon>Aculeata</taxon>
        <taxon>Formicoidea</taxon>
        <taxon>Formicidae</taxon>
        <taxon>Ponerinae</taxon>
        <taxon>Ponerini</taxon>
        <taxon>Harpegnathos</taxon>
    </lineage>
</organism>
<keyword evidence="7" id="KW-0206">Cytoskeleton</keyword>
<dbReference type="GO" id="GO:0005524">
    <property type="term" value="F:ATP binding"/>
    <property type="evidence" value="ECO:0007669"/>
    <property type="project" value="UniProtKB-UniRule"/>
</dbReference>
<accession>E2B902</accession>
<keyword evidence="6 8" id="KW-0505">Motor protein</keyword>
<evidence type="ECO:0000256" key="6">
    <source>
        <dbReference type="ARBA" id="ARBA00023175"/>
    </source>
</evidence>
<dbReference type="PROSITE" id="PS50067">
    <property type="entry name" value="KINESIN_MOTOR_2"/>
    <property type="match status" value="1"/>
</dbReference>
<reference evidence="10 11" key="1">
    <citation type="journal article" date="2010" name="Science">
        <title>Genomic comparison of the ants Camponotus floridanus and Harpegnathos saltator.</title>
        <authorList>
            <person name="Bonasio R."/>
            <person name="Zhang G."/>
            <person name="Ye C."/>
            <person name="Mutti N.S."/>
            <person name="Fang X."/>
            <person name="Qin N."/>
            <person name="Donahue G."/>
            <person name="Yang P."/>
            <person name="Li Q."/>
            <person name="Li C."/>
            <person name="Zhang P."/>
            <person name="Huang Z."/>
            <person name="Berger S.L."/>
            <person name="Reinberg D."/>
            <person name="Wang J."/>
            <person name="Liebig J."/>
        </authorList>
    </citation>
    <scope>NUCLEOTIDE SEQUENCE [LARGE SCALE GENOMIC DNA]</scope>
    <source>
        <strain evidence="10 11">R22 G/1</strain>
    </source>
</reference>